<dbReference type="AlphaFoldDB" id="A0A919TCK8"/>
<organism evidence="2 3">
    <name type="scientific">Paractinoplanes toevensis</name>
    <dbReference type="NCBI Taxonomy" id="571911"/>
    <lineage>
        <taxon>Bacteria</taxon>
        <taxon>Bacillati</taxon>
        <taxon>Actinomycetota</taxon>
        <taxon>Actinomycetes</taxon>
        <taxon>Micromonosporales</taxon>
        <taxon>Micromonosporaceae</taxon>
        <taxon>Paractinoplanes</taxon>
    </lineage>
</organism>
<comment type="caution">
    <text evidence="2">The sequence shown here is derived from an EMBL/GenBank/DDBJ whole genome shotgun (WGS) entry which is preliminary data.</text>
</comment>
<sequence>MVSVVPFRLRLTATGLASVAVVLGAAGCTGLDQASAAGLSQDDMVSEMAGQLARVTGLTYTATYQLAGGETATVTQAQKPARTAYVYPGGRLLEQTTGNTRCTGDAALKCTRTDPAPPTAAPLTGSTLITPEAALALLNTASLDQEVEAVPHDTTIAGRHATCLDLKQVDGTPTAEFGLCVTNEGALGSFTGTIAGERFEQALTAYQDKASPAGFDLPASAQVTDRRSQTFR</sequence>
<evidence type="ECO:0000313" key="3">
    <source>
        <dbReference type="Proteomes" id="UP000677082"/>
    </source>
</evidence>
<gene>
    <name evidence="2" type="ORF">Ato02nite_046050</name>
</gene>
<feature type="signal peptide" evidence="1">
    <location>
        <begin position="1"/>
        <end position="17"/>
    </location>
</feature>
<proteinExistence type="predicted"/>
<feature type="chain" id="PRO_5039336433" description="Lipoprotein" evidence="1">
    <location>
        <begin position="18"/>
        <end position="232"/>
    </location>
</feature>
<evidence type="ECO:0000313" key="2">
    <source>
        <dbReference type="EMBL" id="GIM92812.1"/>
    </source>
</evidence>
<reference evidence="2 3" key="1">
    <citation type="submission" date="2021-03" db="EMBL/GenBank/DDBJ databases">
        <title>Whole genome shotgun sequence of Actinoplanes toevensis NBRC 105298.</title>
        <authorList>
            <person name="Komaki H."/>
            <person name="Tamura T."/>
        </authorList>
    </citation>
    <scope>NUCLEOTIDE SEQUENCE [LARGE SCALE GENOMIC DNA]</scope>
    <source>
        <strain evidence="2 3">NBRC 105298</strain>
    </source>
</reference>
<name>A0A919TCK8_9ACTN</name>
<keyword evidence="3" id="KW-1185">Reference proteome</keyword>
<keyword evidence="1" id="KW-0732">Signal</keyword>
<accession>A0A919TCK8</accession>
<dbReference type="EMBL" id="BOQN01000059">
    <property type="protein sequence ID" value="GIM92812.1"/>
    <property type="molecule type" value="Genomic_DNA"/>
</dbReference>
<evidence type="ECO:0000256" key="1">
    <source>
        <dbReference type="SAM" id="SignalP"/>
    </source>
</evidence>
<evidence type="ECO:0008006" key="4">
    <source>
        <dbReference type="Google" id="ProtNLM"/>
    </source>
</evidence>
<dbReference type="Proteomes" id="UP000677082">
    <property type="component" value="Unassembled WGS sequence"/>
</dbReference>
<protein>
    <recommendedName>
        <fullName evidence="4">Lipoprotein</fullName>
    </recommendedName>
</protein>